<organism evidence="1 2">
    <name type="scientific">Punica granatum</name>
    <name type="common">Pomegranate</name>
    <dbReference type="NCBI Taxonomy" id="22663"/>
    <lineage>
        <taxon>Eukaryota</taxon>
        <taxon>Viridiplantae</taxon>
        <taxon>Streptophyta</taxon>
        <taxon>Embryophyta</taxon>
        <taxon>Tracheophyta</taxon>
        <taxon>Spermatophyta</taxon>
        <taxon>Magnoliopsida</taxon>
        <taxon>eudicotyledons</taxon>
        <taxon>Gunneridae</taxon>
        <taxon>Pentapetalae</taxon>
        <taxon>rosids</taxon>
        <taxon>malvids</taxon>
        <taxon>Myrtales</taxon>
        <taxon>Lythraceae</taxon>
        <taxon>Punica</taxon>
    </lineage>
</organism>
<gene>
    <name evidence="1" type="ORF">CRG98_035700</name>
</gene>
<protein>
    <submittedName>
        <fullName evidence="1">Uncharacterized protein</fullName>
    </submittedName>
</protein>
<comment type="caution">
    <text evidence="1">The sequence shown here is derived from an EMBL/GenBank/DDBJ whole genome shotgun (WGS) entry which is preliminary data.</text>
</comment>
<keyword evidence="2" id="KW-1185">Reference proteome</keyword>
<dbReference type="PANTHER" id="PTHR34539">
    <property type="entry name" value="T6J4.11 PROTEIN"/>
    <property type="match status" value="1"/>
</dbReference>
<dbReference type="OrthoDB" id="1717367at2759"/>
<name>A0A2I0IKI4_PUNGR</name>
<evidence type="ECO:0000313" key="1">
    <source>
        <dbReference type="EMBL" id="PKI43866.1"/>
    </source>
</evidence>
<evidence type="ECO:0000313" key="2">
    <source>
        <dbReference type="Proteomes" id="UP000233551"/>
    </source>
</evidence>
<dbReference type="PANTHER" id="PTHR34539:SF15">
    <property type="match status" value="1"/>
</dbReference>
<dbReference type="GeneID" id="116213624"/>
<dbReference type="AlphaFoldDB" id="A0A2I0IKI4"/>
<sequence>MVMEETKKRVRDESDAGLVSSPEPDNLGPFTSAFQEADLTESKRPRVDGPEDYSSSPESWRIEETILDILDDPIDVDTAVQGLDSVIRSFEEEILGAPAHQPDLGYLLEASDDELGLPPTLANYSSSDVRGFGGAGWSESSDGFELGGLFGFDNEFAGYGGYEFAVGADGCWSGYGGGDGEFVAVGGLFDYVEPDSEWAEI</sequence>
<dbReference type="STRING" id="22663.A0A2I0IKI4"/>
<dbReference type="EMBL" id="PGOL01002963">
    <property type="protein sequence ID" value="PKI43866.1"/>
    <property type="molecule type" value="Genomic_DNA"/>
</dbReference>
<dbReference type="Proteomes" id="UP000233551">
    <property type="component" value="Unassembled WGS sequence"/>
</dbReference>
<accession>A0A2I0IKI4</accession>
<proteinExistence type="predicted"/>
<reference evidence="1 2" key="1">
    <citation type="submission" date="2017-11" db="EMBL/GenBank/DDBJ databases">
        <title>De-novo sequencing of pomegranate (Punica granatum L.) genome.</title>
        <authorList>
            <person name="Akparov Z."/>
            <person name="Amiraslanov A."/>
            <person name="Hajiyeva S."/>
            <person name="Abbasov M."/>
            <person name="Kaur K."/>
            <person name="Hamwieh A."/>
            <person name="Solovyev V."/>
            <person name="Salamov A."/>
            <person name="Braich B."/>
            <person name="Kosarev P."/>
            <person name="Mahmoud A."/>
            <person name="Hajiyev E."/>
            <person name="Babayeva S."/>
            <person name="Izzatullayeva V."/>
            <person name="Mammadov A."/>
            <person name="Mammadov A."/>
            <person name="Sharifova S."/>
            <person name="Ojaghi J."/>
            <person name="Eynullazada K."/>
            <person name="Bayramov B."/>
            <person name="Abdulazimova A."/>
            <person name="Shahmuradov I."/>
        </authorList>
    </citation>
    <scope>NUCLEOTIDE SEQUENCE [LARGE SCALE GENOMIC DNA]</scope>
    <source>
        <strain evidence="2">cv. AG2017</strain>
        <tissue evidence="1">Leaf</tissue>
    </source>
</reference>